<organism evidence="3 4">
    <name type="scientific">Chitinophaga sancti</name>
    <dbReference type="NCBI Taxonomy" id="1004"/>
    <lineage>
        <taxon>Bacteria</taxon>
        <taxon>Pseudomonadati</taxon>
        <taxon>Bacteroidota</taxon>
        <taxon>Chitinophagia</taxon>
        <taxon>Chitinophagales</taxon>
        <taxon>Chitinophagaceae</taxon>
        <taxon>Chitinophaga</taxon>
    </lineage>
</organism>
<evidence type="ECO:0000313" key="4">
    <source>
        <dbReference type="Proteomes" id="UP001326715"/>
    </source>
</evidence>
<keyword evidence="2" id="KW-0472">Membrane</keyword>
<keyword evidence="4" id="KW-1185">Reference proteome</keyword>
<feature type="transmembrane region" description="Helical" evidence="2">
    <location>
        <begin position="12"/>
        <end position="38"/>
    </location>
</feature>
<keyword evidence="2" id="KW-0812">Transmembrane</keyword>
<protein>
    <submittedName>
        <fullName evidence="3">Uncharacterized protein</fullName>
    </submittedName>
</protein>
<sequence>MKMQKKDLGTQAINVRLALCKVCITACFAIALSLFLFACGSSKDSSATDSTSAAMHTDTPATTAPIDTAAAPGDTTMHPDSTHMH</sequence>
<feature type="region of interest" description="Disordered" evidence="1">
    <location>
        <begin position="41"/>
        <end position="85"/>
    </location>
</feature>
<accession>A0ABZ0XKJ1</accession>
<feature type="compositionally biased region" description="Low complexity" evidence="1">
    <location>
        <begin position="41"/>
        <end position="76"/>
    </location>
</feature>
<dbReference type="Proteomes" id="UP001326715">
    <property type="component" value="Chromosome"/>
</dbReference>
<dbReference type="RefSeq" id="WP_072357688.1">
    <property type="nucleotide sequence ID" value="NZ_CBHWAX010000217.1"/>
</dbReference>
<evidence type="ECO:0000313" key="3">
    <source>
        <dbReference type="EMBL" id="WQG91005.1"/>
    </source>
</evidence>
<reference evidence="3 4" key="1">
    <citation type="submission" date="2023-11" db="EMBL/GenBank/DDBJ databases">
        <title>MicrobeMod: A computational toolkit for identifying prokaryotic methylation and restriction-modification with nanopore sequencing.</title>
        <authorList>
            <person name="Crits-Christoph A."/>
            <person name="Kang S.C."/>
            <person name="Lee H."/>
            <person name="Ostrov N."/>
        </authorList>
    </citation>
    <scope>NUCLEOTIDE SEQUENCE [LARGE SCALE GENOMIC DNA]</scope>
    <source>
        <strain evidence="3 4">ATCC 23090</strain>
    </source>
</reference>
<name>A0ABZ0XKJ1_9BACT</name>
<dbReference type="EMBL" id="CP140154">
    <property type="protein sequence ID" value="WQG91005.1"/>
    <property type="molecule type" value="Genomic_DNA"/>
</dbReference>
<proteinExistence type="predicted"/>
<evidence type="ECO:0000256" key="2">
    <source>
        <dbReference type="SAM" id="Phobius"/>
    </source>
</evidence>
<gene>
    <name evidence="3" type="ORF">SR876_05815</name>
</gene>
<evidence type="ECO:0000256" key="1">
    <source>
        <dbReference type="SAM" id="MobiDB-lite"/>
    </source>
</evidence>
<keyword evidence="2" id="KW-1133">Transmembrane helix</keyword>